<dbReference type="InterPro" id="IPR027806">
    <property type="entry name" value="HARBI1_dom"/>
</dbReference>
<evidence type="ECO:0000259" key="3">
    <source>
        <dbReference type="Pfam" id="PF13359"/>
    </source>
</evidence>
<evidence type="ECO:0000256" key="1">
    <source>
        <dbReference type="ARBA" id="ARBA00001968"/>
    </source>
</evidence>
<keyword evidence="5" id="KW-1185">Reference proteome</keyword>
<dbReference type="EMBL" id="KN825819">
    <property type="protein sequence ID" value="KIK81326.1"/>
    <property type="molecule type" value="Genomic_DNA"/>
</dbReference>
<reference evidence="5" key="2">
    <citation type="submission" date="2015-01" db="EMBL/GenBank/DDBJ databases">
        <title>Evolutionary Origins and Diversification of the Mycorrhizal Mutualists.</title>
        <authorList>
            <consortium name="DOE Joint Genome Institute"/>
            <consortium name="Mycorrhizal Genomics Consortium"/>
            <person name="Kohler A."/>
            <person name="Kuo A."/>
            <person name="Nagy L.G."/>
            <person name="Floudas D."/>
            <person name="Copeland A."/>
            <person name="Barry K.W."/>
            <person name="Cichocki N."/>
            <person name="Veneault-Fourrey C."/>
            <person name="LaButti K."/>
            <person name="Lindquist E.A."/>
            <person name="Lipzen A."/>
            <person name="Lundell T."/>
            <person name="Morin E."/>
            <person name="Murat C."/>
            <person name="Riley R."/>
            <person name="Ohm R."/>
            <person name="Sun H."/>
            <person name="Tunlid A."/>
            <person name="Henrissat B."/>
            <person name="Grigoriev I.V."/>
            <person name="Hibbett D.S."/>
            <person name="Martin F."/>
        </authorList>
    </citation>
    <scope>NUCLEOTIDE SEQUENCE [LARGE SCALE GENOMIC DNA]</scope>
    <source>
        <strain evidence="5">Ve08.2h10</strain>
    </source>
</reference>
<dbReference type="HOGENOM" id="CLU_018552_9_2_1"/>
<gene>
    <name evidence="4" type="ORF">PAXRUDRAFT_156354</name>
</gene>
<sequence>MHSRTHIAKNHETIIPWGYWTWAYTTYPTEKWCVVPFKKPQGGRLDCKQNTHNQYVQVCIEHAFTALKGHFQFLFKFCFQLQIEQDLHITIYWVECCLILHNMIIWFEEQWQGE</sequence>
<reference evidence="4 5" key="1">
    <citation type="submission" date="2014-04" db="EMBL/GenBank/DDBJ databases">
        <authorList>
            <consortium name="DOE Joint Genome Institute"/>
            <person name="Kuo A."/>
            <person name="Kohler A."/>
            <person name="Jargeat P."/>
            <person name="Nagy L.G."/>
            <person name="Floudas D."/>
            <person name="Copeland A."/>
            <person name="Barry K.W."/>
            <person name="Cichocki N."/>
            <person name="Veneault-Fourrey C."/>
            <person name="LaButti K."/>
            <person name="Lindquist E.A."/>
            <person name="Lipzen A."/>
            <person name="Lundell T."/>
            <person name="Morin E."/>
            <person name="Murat C."/>
            <person name="Sun H."/>
            <person name="Tunlid A."/>
            <person name="Henrissat B."/>
            <person name="Grigoriev I.V."/>
            <person name="Hibbett D.S."/>
            <person name="Martin F."/>
            <person name="Nordberg H.P."/>
            <person name="Cantor M.N."/>
            <person name="Hua S.X."/>
        </authorList>
    </citation>
    <scope>NUCLEOTIDE SEQUENCE [LARGE SCALE GENOMIC DNA]</scope>
    <source>
        <strain evidence="4 5">Ve08.2h10</strain>
    </source>
</reference>
<dbReference type="InParanoid" id="A0A0D0DB77"/>
<organism evidence="4 5">
    <name type="scientific">Paxillus rubicundulus Ve08.2h10</name>
    <dbReference type="NCBI Taxonomy" id="930991"/>
    <lineage>
        <taxon>Eukaryota</taxon>
        <taxon>Fungi</taxon>
        <taxon>Dikarya</taxon>
        <taxon>Basidiomycota</taxon>
        <taxon>Agaricomycotina</taxon>
        <taxon>Agaricomycetes</taxon>
        <taxon>Agaricomycetidae</taxon>
        <taxon>Boletales</taxon>
        <taxon>Paxilineae</taxon>
        <taxon>Paxillaceae</taxon>
        <taxon>Paxillus</taxon>
    </lineage>
</organism>
<feature type="domain" description="DDE Tnp4" evidence="3">
    <location>
        <begin position="12"/>
        <end position="102"/>
    </location>
</feature>
<dbReference type="Proteomes" id="UP000054538">
    <property type="component" value="Unassembled WGS sequence"/>
</dbReference>
<evidence type="ECO:0000256" key="2">
    <source>
        <dbReference type="ARBA" id="ARBA00022723"/>
    </source>
</evidence>
<evidence type="ECO:0000313" key="4">
    <source>
        <dbReference type="EMBL" id="KIK81326.1"/>
    </source>
</evidence>
<dbReference type="AlphaFoldDB" id="A0A0D0DB77"/>
<dbReference type="Pfam" id="PF13359">
    <property type="entry name" value="DDE_Tnp_4"/>
    <property type="match status" value="1"/>
</dbReference>
<dbReference type="OrthoDB" id="3233403at2759"/>
<name>A0A0D0DB77_9AGAM</name>
<accession>A0A0D0DB77</accession>
<keyword evidence="2" id="KW-0479">Metal-binding</keyword>
<protein>
    <recommendedName>
        <fullName evidence="3">DDE Tnp4 domain-containing protein</fullName>
    </recommendedName>
</protein>
<dbReference type="GO" id="GO:0046872">
    <property type="term" value="F:metal ion binding"/>
    <property type="evidence" value="ECO:0007669"/>
    <property type="project" value="UniProtKB-KW"/>
</dbReference>
<evidence type="ECO:0000313" key="5">
    <source>
        <dbReference type="Proteomes" id="UP000054538"/>
    </source>
</evidence>
<proteinExistence type="predicted"/>
<comment type="cofactor">
    <cofactor evidence="1">
        <name>a divalent metal cation</name>
        <dbReference type="ChEBI" id="CHEBI:60240"/>
    </cofactor>
</comment>